<keyword evidence="3" id="KW-1185">Reference proteome</keyword>
<sequence>MRGCTAAGDLNVTHYSRPLPWIGLYVAAASFLCGAAMGFDAYSGFRRRQLWFPSRFFSINATTLTLLGIATKLTVDLNTSMPRAADQLTKLSGTILICTVTANFMPSLGDMDDSEIVSNVVALGILVITVVVNIGIQMGTGVIYVFLPEHAIIMLLMMVALVLMVSSALPIATTKHLLEEQYLARHREAESADGGGPGGDIEESEQKPIPLDKLKVHVKRCWLMAHTCNPQYVLGRSATCTASGAFCLVGALVLSQALMRALLGCGPGVRFCNGAFDYKWSTTLVLATQVAAVIVGTVAPVYRWFYAVNLRRMDREDWTLADEFTVEEYWVERLKGLKGAPLPIEIGSSWLKRAAHDLNSYFMAILIRLQEGIVLASKFVRLLCVVPVHWLQKGGTGSSPSLQVDNDLKGYVLRLEGEEDLVRLITKSKLKDDTERWMQEGRKKQPKALLQLILNHSTRLEGFKHAGAFDSSGKEPLLPKEPPNCWSLPLVTLAAVAAPLPGVQQNEVDLLLRGVKEGLKFVKLVEKNLDEMGLVNMRGAAESVWVGLELNKKWLDRDLRNLAPRSEGDGRGKKVAEAAQSIAEQEVVDSVIKLGISKHVLSWPERTMAANCMYRVCATIIQDYEEGRHPTDAHLFDWLRTTISDILGSCLTNLSRTLYMESFSHKVEEREKCVRDAALALGEAEQILEIPDHVASRFPSRTQYLDDWKNRGRDV</sequence>
<feature type="transmembrane region" description="Helical" evidence="1">
    <location>
        <begin position="19"/>
        <end position="39"/>
    </location>
</feature>
<keyword evidence="1" id="KW-0812">Transmembrane</keyword>
<feature type="transmembrane region" description="Helical" evidence="1">
    <location>
        <begin position="91"/>
        <end position="108"/>
    </location>
</feature>
<keyword evidence="1" id="KW-0472">Membrane</keyword>
<reference evidence="2" key="1">
    <citation type="submission" date="2017-07" db="EMBL/GenBank/DDBJ databases">
        <title>Taro Niue Genome Assembly and Annotation.</title>
        <authorList>
            <person name="Atibalentja N."/>
            <person name="Keating K."/>
            <person name="Fields C.J."/>
        </authorList>
    </citation>
    <scope>NUCLEOTIDE SEQUENCE</scope>
    <source>
        <strain evidence="2">Niue_2</strain>
        <tissue evidence="2">Leaf</tissue>
    </source>
</reference>
<proteinExistence type="predicted"/>
<feature type="transmembrane region" description="Helical" evidence="1">
    <location>
        <begin position="245"/>
        <end position="263"/>
    </location>
</feature>
<keyword evidence="1" id="KW-1133">Transmembrane helix</keyword>
<protein>
    <submittedName>
        <fullName evidence="2">Uncharacterized protein</fullName>
    </submittedName>
</protein>
<gene>
    <name evidence="2" type="ORF">Taro_010295</name>
</gene>
<feature type="transmembrane region" description="Helical" evidence="1">
    <location>
        <begin position="120"/>
        <end position="146"/>
    </location>
</feature>
<dbReference type="PANTHER" id="PTHR35307:SF3">
    <property type="entry name" value="DUF4220 DOMAIN-CONTAINING PROTEIN"/>
    <property type="match status" value="1"/>
</dbReference>
<dbReference type="EMBL" id="NMUH01000370">
    <property type="protein sequence ID" value="MQL77865.1"/>
    <property type="molecule type" value="Genomic_DNA"/>
</dbReference>
<evidence type="ECO:0000256" key="1">
    <source>
        <dbReference type="SAM" id="Phobius"/>
    </source>
</evidence>
<evidence type="ECO:0000313" key="2">
    <source>
        <dbReference type="EMBL" id="MQL77865.1"/>
    </source>
</evidence>
<dbReference type="AlphaFoldDB" id="A0A843U366"/>
<evidence type="ECO:0000313" key="3">
    <source>
        <dbReference type="Proteomes" id="UP000652761"/>
    </source>
</evidence>
<dbReference type="Proteomes" id="UP000652761">
    <property type="component" value="Unassembled WGS sequence"/>
</dbReference>
<feature type="transmembrane region" description="Helical" evidence="1">
    <location>
        <begin position="283"/>
        <end position="305"/>
    </location>
</feature>
<accession>A0A843U366</accession>
<feature type="transmembrane region" description="Helical" evidence="1">
    <location>
        <begin position="152"/>
        <end position="172"/>
    </location>
</feature>
<organism evidence="2 3">
    <name type="scientific">Colocasia esculenta</name>
    <name type="common">Wild taro</name>
    <name type="synonym">Arum esculentum</name>
    <dbReference type="NCBI Taxonomy" id="4460"/>
    <lineage>
        <taxon>Eukaryota</taxon>
        <taxon>Viridiplantae</taxon>
        <taxon>Streptophyta</taxon>
        <taxon>Embryophyta</taxon>
        <taxon>Tracheophyta</taxon>
        <taxon>Spermatophyta</taxon>
        <taxon>Magnoliopsida</taxon>
        <taxon>Liliopsida</taxon>
        <taxon>Araceae</taxon>
        <taxon>Aroideae</taxon>
        <taxon>Colocasieae</taxon>
        <taxon>Colocasia</taxon>
    </lineage>
</organism>
<name>A0A843U366_COLES</name>
<comment type="caution">
    <text evidence="2">The sequence shown here is derived from an EMBL/GenBank/DDBJ whole genome shotgun (WGS) entry which is preliminary data.</text>
</comment>
<dbReference type="PANTHER" id="PTHR35307">
    <property type="entry name" value="PROTEIN, PUTATIVE-RELATED"/>
    <property type="match status" value="1"/>
</dbReference>
<dbReference type="OrthoDB" id="1915303at2759"/>
<feature type="transmembrane region" description="Helical" evidence="1">
    <location>
        <begin position="51"/>
        <end position="71"/>
    </location>
</feature>